<dbReference type="InterPro" id="IPR033885">
    <property type="entry name" value="AlkB/XylM"/>
</dbReference>
<feature type="transmembrane region" description="Helical" evidence="12">
    <location>
        <begin position="332"/>
        <end position="350"/>
    </location>
</feature>
<keyword evidence="10 14" id="KW-0503">Monooxygenase</keyword>
<evidence type="ECO:0000256" key="2">
    <source>
        <dbReference type="ARBA" id="ARBA00010823"/>
    </source>
</evidence>
<keyword evidence="7 12" id="KW-1133">Transmembrane helix</keyword>
<evidence type="ECO:0000256" key="5">
    <source>
        <dbReference type="ARBA" id="ARBA00022692"/>
    </source>
</evidence>
<dbReference type="EMBL" id="CAAJGR010000111">
    <property type="protein sequence ID" value="VHO04638.1"/>
    <property type="molecule type" value="Genomic_DNA"/>
</dbReference>
<dbReference type="PANTHER" id="PTHR38674:SF1">
    <property type="entry name" value="ALKANE 1-MONOOXYGENASE 1"/>
    <property type="match status" value="1"/>
</dbReference>
<evidence type="ECO:0000313" key="14">
    <source>
        <dbReference type="EMBL" id="VHO04638.1"/>
    </source>
</evidence>
<dbReference type="AlphaFoldDB" id="A0A486XSV1"/>
<dbReference type="GO" id="GO:0005886">
    <property type="term" value="C:plasma membrane"/>
    <property type="evidence" value="ECO:0007669"/>
    <property type="project" value="UniProtKB-SubCell"/>
</dbReference>
<comment type="similarity">
    <text evidence="2">Belongs to the fatty acid desaturase type 1 family. AlkB subfamily.</text>
</comment>
<feature type="transmembrane region" description="Helical" evidence="12">
    <location>
        <begin position="7"/>
        <end position="23"/>
    </location>
</feature>
<dbReference type="InterPro" id="IPR005804">
    <property type="entry name" value="FA_desaturase_dom"/>
</dbReference>
<feature type="transmembrane region" description="Helical" evidence="12">
    <location>
        <begin position="112"/>
        <end position="132"/>
    </location>
</feature>
<dbReference type="CDD" id="cd03512">
    <property type="entry name" value="Alkane-hydroxylase"/>
    <property type="match status" value="1"/>
</dbReference>
<dbReference type="GO" id="GO:0046872">
    <property type="term" value="F:metal ion binding"/>
    <property type="evidence" value="ECO:0007669"/>
    <property type="project" value="UniProtKB-KW"/>
</dbReference>
<gene>
    <name evidence="14" type="ORF">BAL341_2018</name>
</gene>
<feature type="transmembrane region" description="Helical" evidence="12">
    <location>
        <begin position="59"/>
        <end position="81"/>
    </location>
</feature>
<dbReference type="GO" id="GO:0004497">
    <property type="term" value="F:monooxygenase activity"/>
    <property type="evidence" value="ECO:0007669"/>
    <property type="project" value="UniProtKB-KW"/>
</dbReference>
<dbReference type="GO" id="GO:0006629">
    <property type="term" value="P:lipid metabolic process"/>
    <property type="evidence" value="ECO:0007669"/>
    <property type="project" value="InterPro"/>
</dbReference>
<dbReference type="Pfam" id="PF00487">
    <property type="entry name" value="FA_desaturase"/>
    <property type="match status" value="1"/>
</dbReference>
<keyword evidence="8 14" id="KW-0560">Oxidoreductase</keyword>
<feature type="transmembrane region" description="Helical" evidence="12">
    <location>
        <begin position="29"/>
        <end position="47"/>
    </location>
</feature>
<organism evidence="14">
    <name type="scientific">Rheinheimera sp. BAL341</name>
    <dbReference type="NCBI Taxonomy" id="1708203"/>
    <lineage>
        <taxon>Bacteria</taxon>
        <taxon>Pseudomonadati</taxon>
        <taxon>Pseudomonadota</taxon>
        <taxon>Gammaproteobacteria</taxon>
        <taxon>Chromatiales</taxon>
        <taxon>Chromatiaceae</taxon>
        <taxon>Rheinheimera</taxon>
    </lineage>
</organism>
<evidence type="ECO:0000256" key="10">
    <source>
        <dbReference type="ARBA" id="ARBA00023033"/>
    </source>
</evidence>
<evidence type="ECO:0000256" key="12">
    <source>
        <dbReference type="SAM" id="Phobius"/>
    </source>
</evidence>
<evidence type="ECO:0000256" key="6">
    <source>
        <dbReference type="ARBA" id="ARBA00022723"/>
    </source>
</evidence>
<evidence type="ECO:0000256" key="3">
    <source>
        <dbReference type="ARBA" id="ARBA00022475"/>
    </source>
</evidence>
<proteinExistence type="inferred from homology"/>
<evidence type="ECO:0000259" key="13">
    <source>
        <dbReference type="Pfam" id="PF00487"/>
    </source>
</evidence>
<sequence length="366" mass="41304">MLKYLKFSLFHCLSVPFFIGIILGGDWMLSGLLVLTLVIVFGDLLFGDDNSEPDYQYRWLLNALLYSALPALCLVFFAMMWSLSQHDFFGFGQLIQQLTGYDALAARQTNLLWHYGAMCMAGGLLISLLGTVPAHELTHRTADPVAMLTGRWLLAFSWDSAFAIEHVYGHHRYVATAQDPASAPRGRNVYQHIWHSTVAGNISAWRIEALRLQKHQHALLSMHNRMLRGIAMSILLSVVALLLAGWQGLLAFTVSALLAKALLEIVNYVEHYGLSRQPNQPVKPYHSWNSNKRISSWASFNLTRHSHHHARATVPFYQLKAVPDAPQLPTGYLGSILLALIPPLWFRLMAPRLARWDQHYGAMHSQ</sequence>
<feature type="transmembrane region" description="Helical" evidence="12">
    <location>
        <begin position="230"/>
        <end position="258"/>
    </location>
</feature>
<accession>A0A486XSV1</accession>
<protein>
    <submittedName>
        <fullName evidence="14">Alkane-1 monooxygenase</fullName>
        <ecNumber evidence="14">1.14.15.3</ecNumber>
    </submittedName>
</protein>
<evidence type="ECO:0000256" key="9">
    <source>
        <dbReference type="ARBA" id="ARBA00023004"/>
    </source>
</evidence>
<evidence type="ECO:0000256" key="4">
    <source>
        <dbReference type="ARBA" id="ARBA00022519"/>
    </source>
</evidence>
<keyword evidence="11 12" id="KW-0472">Membrane</keyword>
<reference evidence="14" key="1">
    <citation type="submission" date="2019-04" db="EMBL/GenBank/DDBJ databases">
        <authorList>
            <person name="Brambilla D."/>
        </authorList>
    </citation>
    <scope>NUCLEOTIDE SEQUENCE</scope>
    <source>
        <strain evidence="14">BAL1</strain>
    </source>
</reference>
<evidence type="ECO:0000256" key="11">
    <source>
        <dbReference type="ARBA" id="ARBA00023136"/>
    </source>
</evidence>
<keyword evidence="5 12" id="KW-0812">Transmembrane</keyword>
<dbReference type="EC" id="1.14.15.3" evidence="14"/>
<keyword evidence="9" id="KW-0408">Iron</keyword>
<evidence type="ECO:0000256" key="1">
    <source>
        <dbReference type="ARBA" id="ARBA00004429"/>
    </source>
</evidence>
<feature type="domain" description="Fatty acid desaturase" evidence="13">
    <location>
        <begin position="113"/>
        <end position="328"/>
    </location>
</feature>
<keyword evidence="3" id="KW-1003">Cell membrane</keyword>
<evidence type="ECO:0000256" key="7">
    <source>
        <dbReference type="ARBA" id="ARBA00022989"/>
    </source>
</evidence>
<keyword evidence="6" id="KW-0479">Metal-binding</keyword>
<dbReference type="PANTHER" id="PTHR38674">
    <property type="entry name" value="ALKANE 1-MONOOXYGENASE 1"/>
    <property type="match status" value="1"/>
</dbReference>
<comment type="subcellular location">
    <subcellularLocation>
        <location evidence="1">Cell inner membrane</location>
        <topology evidence="1">Multi-pass membrane protein</topology>
    </subcellularLocation>
</comment>
<name>A0A486XSV1_9GAMM</name>
<keyword evidence="4" id="KW-0997">Cell inner membrane</keyword>
<evidence type="ECO:0000256" key="8">
    <source>
        <dbReference type="ARBA" id="ARBA00023002"/>
    </source>
</evidence>